<dbReference type="InterPro" id="IPR004240">
    <property type="entry name" value="EMP70"/>
</dbReference>
<organism evidence="8 9">
    <name type="scientific">Nitzschia inconspicua</name>
    <dbReference type="NCBI Taxonomy" id="303405"/>
    <lineage>
        <taxon>Eukaryota</taxon>
        <taxon>Sar</taxon>
        <taxon>Stramenopiles</taxon>
        <taxon>Ochrophyta</taxon>
        <taxon>Bacillariophyta</taxon>
        <taxon>Bacillariophyceae</taxon>
        <taxon>Bacillariophycidae</taxon>
        <taxon>Bacillariales</taxon>
        <taxon>Bacillariaceae</taxon>
        <taxon>Nitzschia</taxon>
    </lineage>
</organism>
<feature type="transmembrane region" description="Helical" evidence="7">
    <location>
        <begin position="414"/>
        <end position="434"/>
    </location>
</feature>
<dbReference type="PANTHER" id="PTHR10766">
    <property type="entry name" value="TRANSMEMBRANE 9 SUPERFAMILY PROTEIN"/>
    <property type="match status" value="1"/>
</dbReference>
<feature type="chain" id="PRO_5039962102" description="Transmembrane 9 superfamily member" evidence="7">
    <location>
        <begin position="29"/>
        <end position="679"/>
    </location>
</feature>
<feature type="signal peptide" evidence="7">
    <location>
        <begin position="1"/>
        <end position="28"/>
    </location>
</feature>
<keyword evidence="6 7" id="KW-0472">Membrane</keyword>
<dbReference type="GO" id="GO:0005737">
    <property type="term" value="C:cytoplasm"/>
    <property type="evidence" value="ECO:0007669"/>
    <property type="project" value="UniProtKB-ARBA"/>
</dbReference>
<evidence type="ECO:0000313" key="8">
    <source>
        <dbReference type="EMBL" id="KAG7352393.1"/>
    </source>
</evidence>
<dbReference type="GO" id="GO:0072657">
    <property type="term" value="P:protein localization to membrane"/>
    <property type="evidence" value="ECO:0007669"/>
    <property type="project" value="TreeGrafter"/>
</dbReference>
<dbReference type="PANTHER" id="PTHR10766:SF111">
    <property type="entry name" value="TRANSMEMBRANE 9 SUPERFAMILY MEMBER 2"/>
    <property type="match status" value="1"/>
</dbReference>
<feature type="transmembrane region" description="Helical" evidence="7">
    <location>
        <begin position="605"/>
        <end position="628"/>
    </location>
</feature>
<feature type="transmembrane region" description="Helical" evidence="7">
    <location>
        <begin position="314"/>
        <end position="336"/>
    </location>
</feature>
<proteinExistence type="inferred from homology"/>
<evidence type="ECO:0000256" key="2">
    <source>
        <dbReference type="ARBA" id="ARBA00005227"/>
    </source>
</evidence>
<feature type="transmembrane region" description="Helical" evidence="7">
    <location>
        <begin position="533"/>
        <end position="561"/>
    </location>
</feature>
<comment type="similarity">
    <text evidence="2 7">Belongs to the nonaspanin (TM9SF) (TC 9.A.2) family.</text>
</comment>
<name>A0A9K3PM52_9STRA</name>
<feature type="transmembrane region" description="Helical" evidence="7">
    <location>
        <begin position="380"/>
        <end position="408"/>
    </location>
</feature>
<dbReference type="Proteomes" id="UP000693970">
    <property type="component" value="Unassembled WGS sequence"/>
</dbReference>
<keyword evidence="5 7" id="KW-1133">Transmembrane helix</keyword>
<keyword evidence="9" id="KW-1185">Reference proteome</keyword>
<gene>
    <name evidence="8" type="ORF">IV203_008441</name>
</gene>
<keyword evidence="3 7" id="KW-0812">Transmembrane</keyword>
<accession>A0A9K3PM52</accession>
<evidence type="ECO:0000256" key="7">
    <source>
        <dbReference type="RuleBase" id="RU363079"/>
    </source>
</evidence>
<reference evidence="8" key="1">
    <citation type="journal article" date="2021" name="Sci. Rep.">
        <title>Diploid genomic architecture of Nitzschia inconspicua, an elite biomass production diatom.</title>
        <authorList>
            <person name="Oliver A."/>
            <person name="Podell S."/>
            <person name="Pinowska A."/>
            <person name="Traller J.C."/>
            <person name="Smith S.R."/>
            <person name="McClure R."/>
            <person name="Beliaev A."/>
            <person name="Bohutskyi P."/>
            <person name="Hill E.A."/>
            <person name="Rabines A."/>
            <person name="Zheng H."/>
            <person name="Allen L.Z."/>
            <person name="Kuo A."/>
            <person name="Grigoriev I.V."/>
            <person name="Allen A.E."/>
            <person name="Hazlebeck D."/>
            <person name="Allen E.E."/>
        </authorList>
    </citation>
    <scope>NUCLEOTIDE SEQUENCE</scope>
    <source>
        <strain evidence="8">Hildebrandi</strain>
    </source>
</reference>
<dbReference type="EMBL" id="JAGRRH010000017">
    <property type="protein sequence ID" value="KAG7352393.1"/>
    <property type="molecule type" value="Genomic_DNA"/>
</dbReference>
<dbReference type="OrthoDB" id="1666796at2759"/>
<evidence type="ECO:0000256" key="5">
    <source>
        <dbReference type="ARBA" id="ARBA00022989"/>
    </source>
</evidence>
<reference evidence="8" key="2">
    <citation type="submission" date="2021-04" db="EMBL/GenBank/DDBJ databases">
        <authorList>
            <person name="Podell S."/>
        </authorList>
    </citation>
    <scope>NUCLEOTIDE SEQUENCE</scope>
    <source>
        <strain evidence="8">Hildebrandi</strain>
    </source>
</reference>
<feature type="transmembrane region" description="Helical" evidence="7">
    <location>
        <begin position="488"/>
        <end position="510"/>
    </location>
</feature>
<protein>
    <recommendedName>
        <fullName evidence="7">Transmembrane 9 superfamily member</fullName>
    </recommendedName>
</protein>
<evidence type="ECO:0000256" key="3">
    <source>
        <dbReference type="ARBA" id="ARBA00022692"/>
    </source>
</evidence>
<sequence>MTGIMGGGTAAVLWVLLASLSSSHRCHAFYLPGVNPQSFAEGEPVKLKVNKMTSSKTLLPIDYYRLPFCQPANGPKMDNENLGEFLAGDRIESSPYLLKMKTEMYCEQVCIANLGKGEQKGMKPNRVVQAIRKEYHNNWIVDNLSAASKVEDDTTITTRYWQGFPVGFIGDNHISYIHNHVNIEILYHPVDSLGDDAQKYRVVRFTVEPFSIKHDFEGTDDAQKAEEEEEGFPKLQKWAKIKKPIASCDPTVGNDKKSHTSWEMVTEIGRDPQPASGRVLFTYDVHWESSDIHWASRWDIYLSMDNAIPAKVHWLSIANSLVIVCVLSAMIIAILLRNLRQDLARYNRLATDEEKADDLEEKGWKLVHADVFRPPTYSPLLLSVACGTGAQLLCMTFWTIIFSAMGFLSPARRGALLMAELLFYVLMGSVNGYVTSRLYKTFKGKAWQNATLCTALGFPGICFILFFILDLIAWGYGSTDAVPFTTMLVLLVLWFGISTPLVFLGAYFGYKQDAIEYPVKTSNIPRQIPDQPWFMSIPFTLFIGGLLPFGACFVELYFILASVWMDYYYYVFGFLLLVFIILIITCAEITLLFNYFQLCNEDYHWWWRSFATSGSTAIWVFLYSFVYFQQLEANSFATYVLYFGYMGLASLGLFLMTGFIGVAASLWFNKTIFSSLKVD</sequence>
<dbReference type="Pfam" id="PF02990">
    <property type="entry name" value="EMP70"/>
    <property type="match status" value="1"/>
</dbReference>
<feature type="transmembrane region" description="Helical" evidence="7">
    <location>
        <begin position="455"/>
        <end position="476"/>
    </location>
</feature>
<dbReference type="GO" id="GO:0016020">
    <property type="term" value="C:membrane"/>
    <property type="evidence" value="ECO:0007669"/>
    <property type="project" value="UniProtKB-SubCell"/>
</dbReference>
<evidence type="ECO:0000256" key="4">
    <source>
        <dbReference type="ARBA" id="ARBA00022729"/>
    </source>
</evidence>
<comment type="caution">
    <text evidence="8">The sequence shown here is derived from an EMBL/GenBank/DDBJ whole genome shotgun (WGS) entry which is preliminary data.</text>
</comment>
<feature type="transmembrane region" description="Helical" evidence="7">
    <location>
        <begin position="567"/>
        <end position="593"/>
    </location>
</feature>
<evidence type="ECO:0000256" key="1">
    <source>
        <dbReference type="ARBA" id="ARBA00004141"/>
    </source>
</evidence>
<dbReference type="AlphaFoldDB" id="A0A9K3PM52"/>
<evidence type="ECO:0000256" key="6">
    <source>
        <dbReference type="ARBA" id="ARBA00023136"/>
    </source>
</evidence>
<comment type="subcellular location">
    <subcellularLocation>
        <location evidence="1">Membrane</location>
        <topology evidence="1">Multi-pass membrane protein</topology>
    </subcellularLocation>
</comment>
<feature type="transmembrane region" description="Helical" evidence="7">
    <location>
        <begin position="640"/>
        <end position="668"/>
    </location>
</feature>
<keyword evidence="4 7" id="KW-0732">Signal</keyword>
<evidence type="ECO:0000313" key="9">
    <source>
        <dbReference type="Proteomes" id="UP000693970"/>
    </source>
</evidence>